<evidence type="ECO:0000313" key="2">
    <source>
        <dbReference type="EMBL" id="KRY23840.1"/>
    </source>
</evidence>
<evidence type="ECO:0000313" key="3">
    <source>
        <dbReference type="Proteomes" id="UP000054783"/>
    </source>
</evidence>
<gene>
    <name evidence="2" type="primary">bbip1</name>
    <name evidence="2" type="ORF">T12_15605</name>
</gene>
<dbReference type="EMBL" id="JYDQ01000001">
    <property type="protein sequence ID" value="KRY23840.1"/>
    <property type="molecule type" value="Genomic_DNA"/>
</dbReference>
<dbReference type="Proteomes" id="UP000054783">
    <property type="component" value="Unassembled WGS sequence"/>
</dbReference>
<proteinExistence type="predicted"/>
<dbReference type="GO" id="GO:0060271">
    <property type="term" value="P:cilium assembly"/>
    <property type="evidence" value="ECO:0007669"/>
    <property type="project" value="InterPro"/>
</dbReference>
<dbReference type="GO" id="GO:0097500">
    <property type="term" value="P:receptor localization to non-motile cilium"/>
    <property type="evidence" value="ECO:0007669"/>
    <property type="project" value="TreeGrafter"/>
</dbReference>
<accession>A0A0V1AGA0</accession>
<dbReference type="OrthoDB" id="2154978at2759"/>
<sequence>MNSDSLLSNTGLLFDEFKLDVVFCKPKIMPLKSMTLIKLEKLQKQIEEKLKMTENQDHENHSSNGTMDPNRKLNVDIWKASED</sequence>
<name>A0A0V1AGA0_9BILA</name>
<evidence type="ECO:0000256" key="1">
    <source>
        <dbReference type="SAM" id="MobiDB-lite"/>
    </source>
</evidence>
<dbReference type="InterPro" id="IPR028233">
    <property type="entry name" value="BBIP10"/>
</dbReference>
<dbReference type="STRING" id="990121.A0A0V1AGA0"/>
<feature type="region of interest" description="Disordered" evidence="1">
    <location>
        <begin position="53"/>
        <end position="73"/>
    </location>
</feature>
<dbReference type="GO" id="GO:0034464">
    <property type="term" value="C:BBSome"/>
    <property type="evidence" value="ECO:0007669"/>
    <property type="project" value="InterPro"/>
</dbReference>
<dbReference type="Pfam" id="PF14777">
    <property type="entry name" value="BBIP10"/>
    <property type="match status" value="1"/>
</dbReference>
<protein>
    <submittedName>
        <fullName evidence="2">BBSome-interacting protein 1</fullName>
    </submittedName>
</protein>
<organism evidence="2 3">
    <name type="scientific">Trichinella patagoniensis</name>
    <dbReference type="NCBI Taxonomy" id="990121"/>
    <lineage>
        <taxon>Eukaryota</taxon>
        <taxon>Metazoa</taxon>
        <taxon>Ecdysozoa</taxon>
        <taxon>Nematoda</taxon>
        <taxon>Enoplea</taxon>
        <taxon>Dorylaimia</taxon>
        <taxon>Trichinellida</taxon>
        <taxon>Trichinellidae</taxon>
        <taxon>Trichinella</taxon>
    </lineage>
</organism>
<reference evidence="2 3" key="1">
    <citation type="submission" date="2015-01" db="EMBL/GenBank/DDBJ databases">
        <title>Evolution of Trichinella species and genotypes.</title>
        <authorList>
            <person name="Korhonen P.K."/>
            <person name="Edoardo P."/>
            <person name="Giuseppe L.R."/>
            <person name="Gasser R.B."/>
        </authorList>
    </citation>
    <scope>NUCLEOTIDE SEQUENCE [LARGE SCALE GENOMIC DNA]</scope>
    <source>
        <strain evidence="2">ISS2496</strain>
    </source>
</reference>
<comment type="caution">
    <text evidence="2">The sequence shown here is derived from an EMBL/GenBank/DDBJ whole genome shotgun (WGS) entry which is preliminary data.</text>
</comment>
<dbReference type="AlphaFoldDB" id="A0A0V1AGA0"/>
<dbReference type="PANTHER" id="PTHR28596:SF1">
    <property type="entry name" value="BBSOME-INTERACTING PROTEIN 1"/>
    <property type="match status" value="1"/>
</dbReference>
<dbReference type="PANTHER" id="PTHR28596">
    <property type="entry name" value="BBSOME-INTERACTING PROTEIN 1"/>
    <property type="match status" value="1"/>
</dbReference>
<keyword evidence="3" id="KW-1185">Reference proteome</keyword>